<dbReference type="Proteomes" id="UP001177670">
    <property type="component" value="Unassembled WGS sequence"/>
</dbReference>
<evidence type="ECO:0000313" key="2">
    <source>
        <dbReference type="Proteomes" id="UP001177670"/>
    </source>
</evidence>
<keyword evidence="2" id="KW-1185">Reference proteome</keyword>
<reference evidence="1" key="1">
    <citation type="submission" date="2021-10" db="EMBL/GenBank/DDBJ databases">
        <title>Melipona bicolor Genome sequencing and assembly.</title>
        <authorList>
            <person name="Araujo N.S."/>
            <person name="Arias M.C."/>
        </authorList>
    </citation>
    <scope>NUCLEOTIDE SEQUENCE</scope>
    <source>
        <strain evidence="1">USP_2M_L1-L4_2017</strain>
        <tissue evidence="1">Whole body</tissue>
    </source>
</reference>
<protein>
    <submittedName>
        <fullName evidence="1">Uncharacterized protein</fullName>
    </submittedName>
</protein>
<name>A0AA40FLK4_9HYME</name>
<accession>A0AA40FLK4</accession>
<gene>
    <name evidence="1" type="ORF">K0M31_010217</name>
</gene>
<dbReference type="AlphaFoldDB" id="A0AA40FLK4"/>
<dbReference type="EMBL" id="JAHYIQ010000026">
    <property type="protein sequence ID" value="KAK1121415.1"/>
    <property type="molecule type" value="Genomic_DNA"/>
</dbReference>
<sequence length="74" mass="8513">MTVSIFYDVEKDLEKFMEFLSVEGSRVDSTFNQASIVLNWIDIEVALKDSSEQLDDRYDRGIFTSDFSYAGQSI</sequence>
<organism evidence="1 2">
    <name type="scientific">Melipona bicolor</name>
    <dbReference type="NCBI Taxonomy" id="60889"/>
    <lineage>
        <taxon>Eukaryota</taxon>
        <taxon>Metazoa</taxon>
        <taxon>Ecdysozoa</taxon>
        <taxon>Arthropoda</taxon>
        <taxon>Hexapoda</taxon>
        <taxon>Insecta</taxon>
        <taxon>Pterygota</taxon>
        <taxon>Neoptera</taxon>
        <taxon>Endopterygota</taxon>
        <taxon>Hymenoptera</taxon>
        <taxon>Apocrita</taxon>
        <taxon>Aculeata</taxon>
        <taxon>Apoidea</taxon>
        <taxon>Anthophila</taxon>
        <taxon>Apidae</taxon>
        <taxon>Melipona</taxon>
    </lineage>
</organism>
<evidence type="ECO:0000313" key="1">
    <source>
        <dbReference type="EMBL" id="KAK1121415.1"/>
    </source>
</evidence>
<proteinExistence type="predicted"/>
<comment type="caution">
    <text evidence="1">The sequence shown here is derived from an EMBL/GenBank/DDBJ whole genome shotgun (WGS) entry which is preliminary data.</text>
</comment>